<dbReference type="EMBL" id="GGEC01087985">
    <property type="protein sequence ID" value="MBX68469.1"/>
    <property type="molecule type" value="Transcribed_RNA"/>
</dbReference>
<proteinExistence type="predicted"/>
<reference evidence="1" key="1">
    <citation type="submission" date="2018-02" db="EMBL/GenBank/DDBJ databases">
        <title>Rhizophora mucronata_Transcriptome.</title>
        <authorList>
            <person name="Meera S.P."/>
            <person name="Sreeshan A."/>
            <person name="Augustine A."/>
        </authorList>
    </citation>
    <scope>NUCLEOTIDE SEQUENCE</scope>
    <source>
        <tissue evidence="1">Leaf</tissue>
    </source>
</reference>
<accession>A0A2P2QN72</accession>
<dbReference type="AlphaFoldDB" id="A0A2P2QN72"/>
<organism evidence="1">
    <name type="scientific">Rhizophora mucronata</name>
    <name type="common">Asiatic mangrove</name>
    <dbReference type="NCBI Taxonomy" id="61149"/>
    <lineage>
        <taxon>Eukaryota</taxon>
        <taxon>Viridiplantae</taxon>
        <taxon>Streptophyta</taxon>
        <taxon>Embryophyta</taxon>
        <taxon>Tracheophyta</taxon>
        <taxon>Spermatophyta</taxon>
        <taxon>Magnoliopsida</taxon>
        <taxon>eudicotyledons</taxon>
        <taxon>Gunneridae</taxon>
        <taxon>Pentapetalae</taxon>
        <taxon>rosids</taxon>
        <taxon>fabids</taxon>
        <taxon>Malpighiales</taxon>
        <taxon>Rhizophoraceae</taxon>
        <taxon>Rhizophora</taxon>
    </lineage>
</organism>
<sequence length="39" mass="4897">MQRGKRVNMGFYTSHSCVHIRFRVQGRRRWFQCDMFFVK</sequence>
<name>A0A2P2QN72_RHIMU</name>
<evidence type="ECO:0000313" key="1">
    <source>
        <dbReference type="EMBL" id="MBX68469.1"/>
    </source>
</evidence>
<protein>
    <submittedName>
        <fullName evidence="1">Uncharacterized protein</fullName>
    </submittedName>
</protein>